<proteinExistence type="inferred from homology"/>
<keyword evidence="9 10" id="KW-0573">Peptidoglycan synthesis</keyword>
<reference evidence="14" key="1">
    <citation type="submission" date="2016-02" db="EMBL/GenBank/DDBJ databases">
        <authorList>
            <person name="Holder M.E."/>
            <person name="Ajami N.J."/>
            <person name="Petrosino J.F."/>
        </authorList>
    </citation>
    <scope>NUCLEOTIDE SEQUENCE [LARGE SCALE GENOMIC DNA]</scope>
    <source>
        <strain evidence="14">DSM 12838</strain>
    </source>
</reference>
<dbReference type="Gene3D" id="3.40.1190.10">
    <property type="entry name" value="Mur-like, catalytic domain"/>
    <property type="match status" value="1"/>
</dbReference>
<dbReference type="GO" id="GO:0008764">
    <property type="term" value="F:UDP-N-acetylmuramoylalanine-D-glutamate ligase activity"/>
    <property type="evidence" value="ECO:0007669"/>
    <property type="project" value="UniProtKB-UniRule"/>
</dbReference>
<keyword evidence="5 9" id="KW-0132">Cell division</keyword>
<dbReference type="SUPFAM" id="SSF51984">
    <property type="entry name" value="MurCD N-terminal domain"/>
    <property type="match status" value="1"/>
</dbReference>
<dbReference type="EC" id="6.3.2.9" evidence="9 10"/>
<evidence type="ECO:0000256" key="2">
    <source>
        <dbReference type="ARBA" id="ARBA00004752"/>
    </source>
</evidence>
<dbReference type="Proteomes" id="UP000063964">
    <property type="component" value="Chromosome"/>
</dbReference>
<gene>
    <name evidence="9" type="primary">murD</name>
    <name evidence="13" type="ORF">AXF15_02370</name>
</gene>
<organism evidence="13 14">
    <name type="scientific">Desulfomicrobium orale DSM 12838</name>
    <dbReference type="NCBI Taxonomy" id="888061"/>
    <lineage>
        <taxon>Bacteria</taxon>
        <taxon>Pseudomonadati</taxon>
        <taxon>Thermodesulfobacteriota</taxon>
        <taxon>Desulfovibrionia</taxon>
        <taxon>Desulfovibrionales</taxon>
        <taxon>Desulfomicrobiaceae</taxon>
        <taxon>Desulfomicrobium</taxon>
    </lineage>
</organism>
<comment type="similarity">
    <text evidence="9">Belongs to the MurCDEF family.</text>
</comment>
<dbReference type="GO" id="GO:0005524">
    <property type="term" value="F:ATP binding"/>
    <property type="evidence" value="ECO:0007669"/>
    <property type="project" value="UniProtKB-UniRule"/>
</dbReference>
<dbReference type="OrthoDB" id="9809796at2"/>
<dbReference type="NCBIfam" id="TIGR01087">
    <property type="entry name" value="murD"/>
    <property type="match status" value="1"/>
</dbReference>
<keyword evidence="6 9" id="KW-0547">Nucleotide-binding</keyword>
<dbReference type="PROSITE" id="PS01011">
    <property type="entry name" value="FOLYLPOLYGLU_SYNT_1"/>
    <property type="match status" value="1"/>
</dbReference>
<evidence type="ECO:0000256" key="10">
    <source>
        <dbReference type="RuleBase" id="RU003664"/>
    </source>
</evidence>
<dbReference type="GO" id="GO:0071555">
    <property type="term" value="P:cell wall organization"/>
    <property type="evidence" value="ECO:0007669"/>
    <property type="project" value="UniProtKB-KW"/>
</dbReference>
<comment type="catalytic activity">
    <reaction evidence="9 10">
        <text>UDP-N-acetyl-alpha-D-muramoyl-L-alanine + D-glutamate + ATP = UDP-N-acetyl-alpha-D-muramoyl-L-alanyl-D-glutamate + ADP + phosphate + H(+)</text>
        <dbReference type="Rhea" id="RHEA:16429"/>
        <dbReference type="ChEBI" id="CHEBI:15378"/>
        <dbReference type="ChEBI" id="CHEBI:29986"/>
        <dbReference type="ChEBI" id="CHEBI:30616"/>
        <dbReference type="ChEBI" id="CHEBI:43474"/>
        <dbReference type="ChEBI" id="CHEBI:83898"/>
        <dbReference type="ChEBI" id="CHEBI:83900"/>
        <dbReference type="ChEBI" id="CHEBI:456216"/>
        <dbReference type="EC" id="6.3.2.9"/>
    </reaction>
</comment>
<feature type="binding site" evidence="9">
    <location>
        <begin position="119"/>
        <end position="125"/>
    </location>
    <ligand>
        <name>ATP</name>
        <dbReference type="ChEBI" id="CHEBI:30616"/>
    </ligand>
</feature>
<accession>A0A0X8JNP3</accession>
<comment type="subcellular location">
    <subcellularLocation>
        <location evidence="1 9 10">Cytoplasm</location>
    </subcellularLocation>
</comment>
<dbReference type="Pfam" id="PF21799">
    <property type="entry name" value="MurD-like_N"/>
    <property type="match status" value="1"/>
</dbReference>
<dbReference type="UniPathway" id="UPA00219"/>
<sequence length="433" mass="47385">MRALLQSDRARRIRGLRAVVVGAGRSGLAAAGLLAELGAETSVLERSAAAAGVAAESRRYTVVCGEHRAEDFSGADLVVLSPGVPRSRMESMIPPQARVISELELASWFVSETVVAVTGTNGKTTTTTLISRILERNGREVFTGGNIGTPLCEYVLGDRQAEILVLEVSSFQLQNSPTFHPCVAVLLNFSANHLDYHDCMEEYLEAKLSMFAHMEPGDLAIAPASMREELEGRDFTRARREYFSASDRFSCPGLPGEHNLANMEAAFLVCRHFGLDQDQVQRGIDGFLPLPHRLEAVTEHAGIMFVDDSKSTTVDSTIAALKSQDRPVRLLAGGVFKGGDLGTVLPLIREKVRGIYLFGASRELFESAWKDCGLDIFWDATLEDAVHRAASEARAGECVLLSPATSSFDLFANYKERGQVFQKTVREWMEEPQ</sequence>
<dbReference type="GO" id="GO:0004326">
    <property type="term" value="F:tetrahydrofolylpolyglutamate synthase activity"/>
    <property type="evidence" value="ECO:0007669"/>
    <property type="project" value="InterPro"/>
</dbReference>
<dbReference type="Gene3D" id="3.90.190.20">
    <property type="entry name" value="Mur ligase, C-terminal domain"/>
    <property type="match status" value="1"/>
</dbReference>
<evidence type="ECO:0000256" key="3">
    <source>
        <dbReference type="ARBA" id="ARBA00022490"/>
    </source>
</evidence>
<dbReference type="InterPro" id="IPR036565">
    <property type="entry name" value="Mur-like_cat_sf"/>
</dbReference>
<evidence type="ECO:0000256" key="4">
    <source>
        <dbReference type="ARBA" id="ARBA00022598"/>
    </source>
</evidence>
<dbReference type="Gene3D" id="3.40.50.720">
    <property type="entry name" value="NAD(P)-binding Rossmann-like Domain"/>
    <property type="match status" value="1"/>
</dbReference>
<dbReference type="InterPro" id="IPR036615">
    <property type="entry name" value="Mur_ligase_C_dom_sf"/>
</dbReference>
<keyword evidence="14" id="KW-1185">Reference proteome</keyword>
<dbReference type="RefSeq" id="WP_066602789.1">
    <property type="nucleotide sequence ID" value="NZ_CP014230.1"/>
</dbReference>
<evidence type="ECO:0000256" key="5">
    <source>
        <dbReference type="ARBA" id="ARBA00022618"/>
    </source>
</evidence>
<evidence type="ECO:0000256" key="9">
    <source>
        <dbReference type="HAMAP-Rule" id="MF_00639"/>
    </source>
</evidence>
<dbReference type="AlphaFoldDB" id="A0A0X8JNP3"/>
<dbReference type="GO" id="GO:0008360">
    <property type="term" value="P:regulation of cell shape"/>
    <property type="evidence" value="ECO:0007669"/>
    <property type="project" value="UniProtKB-KW"/>
</dbReference>
<dbReference type="KEGG" id="doa:AXF15_02370"/>
<dbReference type="STRING" id="888061.AXF15_02370"/>
<dbReference type="Pfam" id="PF02875">
    <property type="entry name" value="Mur_ligase_C"/>
    <property type="match status" value="1"/>
</dbReference>
<dbReference type="PANTHER" id="PTHR43692">
    <property type="entry name" value="UDP-N-ACETYLMURAMOYLALANINE--D-GLUTAMATE LIGASE"/>
    <property type="match status" value="1"/>
</dbReference>
<comment type="function">
    <text evidence="9 10">Cell wall formation. Catalyzes the addition of glutamate to the nucleotide precursor UDP-N-acetylmuramoyl-L-alanine (UMA).</text>
</comment>
<keyword evidence="9 10" id="KW-0133">Cell shape</keyword>
<evidence type="ECO:0000259" key="12">
    <source>
        <dbReference type="Pfam" id="PF08245"/>
    </source>
</evidence>
<feature type="domain" description="Mur ligase central" evidence="12">
    <location>
        <begin position="117"/>
        <end position="227"/>
    </location>
</feature>
<dbReference type="EMBL" id="CP014230">
    <property type="protein sequence ID" value="AMD92064.1"/>
    <property type="molecule type" value="Genomic_DNA"/>
</dbReference>
<evidence type="ECO:0000256" key="6">
    <source>
        <dbReference type="ARBA" id="ARBA00022741"/>
    </source>
</evidence>
<dbReference type="HAMAP" id="MF_00639">
    <property type="entry name" value="MurD"/>
    <property type="match status" value="1"/>
</dbReference>
<evidence type="ECO:0000256" key="8">
    <source>
        <dbReference type="ARBA" id="ARBA00023306"/>
    </source>
</evidence>
<dbReference type="InterPro" id="IPR005762">
    <property type="entry name" value="MurD"/>
</dbReference>
<feature type="domain" description="Mur ligase C-terminal" evidence="11">
    <location>
        <begin position="292"/>
        <end position="404"/>
    </location>
</feature>
<dbReference type="SUPFAM" id="SSF53623">
    <property type="entry name" value="MurD-like peptide ligases, catalytic domain"/>
    <property type="match status" value="1"/>
</dbReference>
<evidence type="ECO:0000259" key="11">
    <source>
        <dbReference type="Pfam" id="PF02875"/>
    </source>
</evidence>
<dbReference type="InterPro" id="IPR004101">
    <property type="entry name" value="Mur_ligase_C"/>
</dbReference>
<evidence type="ECO:0000256" key="7">
    <source>
        <dbReference type="ARBA" id="ARBA00022840"/>
    </source>
</evidence>
<protein>
    <recommendedName>
        <fullName evidence="9 10">UDP-N-acetylmuramoylalanine--D-glutamate ligase</fullName>
        <ecNumber evidence="9 10">6.3.2.9</ecNumber>
    </recommendedName>
    <alternativeName>
        <fullName evidence="9">D-glutamic acid-adding enzyme</fullName>
    </alternativeName>
    <alternativeName>
        <fullName evidence="9">UDP-N-acetylmuramoyl-L-alanyl-D-glutamate synthetase</fullName>
    </alternativeName>
</protein>
<dbReference type="InterPro" id="IPR018109">
    <property type="entry name" value="Folylpolyglutamate_synth_CS"/>
</dbReference>
<evidence type="ECO:0000313" key="13">
    <source>
        <dbReference type="EMBL" id="AMD92064.1"/>
    </source>
</evidence>
<name>A0A0X8JNP3_9BACT</name>
<keyword evidence="9 10" id="KW-0961">Cell wall biogenesis/degradation</keyword>
<keyword evidence="3 9" id="KW-0963">Cytoplasm</keyword>
<dbReference type="PANTHER" id="PTHR43692:SF1">
    <property type="entry name" value="UDP-N-ACETYLMURAMOYLALANINE--D-GLUTAMATE LIGASE"/>
    <property type="match status" value="1"/>
</dbReference>
<keyword evidence="4 9" id="KW-0436">Ligase</keyword>
<dbReference type="GO" id="GO:0005737">
    <property type="term" value="C:cytoplasm"/>
    <property type="evidence" value="ECO:0007669"/>
    <property type="project" value="UniProtKB-SubCell"/>
</dbReference>
<evidence type="ECO:0000256" key="1">
    <source>
        <dbReference type="ARBA" id="ARBA00004496"/>
    </source>
</evidence>
<dbReference type="Pfam" id="PF08245">
    <property type="entry name" value="Mur_ligase_M"/>
    <property type="match status" value="1"/>
</dbReference>
<dbReference type="SUPFAM" id="SSF53244">
    <property type="entry name" value="MurD-like peptide ligases, peptide-binding domain"/>
    <property type="match status" value="1"/>
</dbReference>
<keyword evidence="7 9" id="KW-0067">ATP-binding</keyword>
<dbReference type="GO" id="GO:0051301">
    <property type="term" value="P:cell division"/>
    <property type="evidence" value="ECO:0007669"/>
    <property type="project" value="UniProtKB-KW"/>
</dbReference>
<dbReference type="InterPro" id="IPR013221">
    <property type="entry name" value="Mur_ligase_cen"/>
</dbReference>
<evidence type="ECO:0000313" key="14">
    <source>
        <dbReference type="Proteomes" id="UP000063964"/>
    </source>
</evidence>
<comment type="pathway">
    <text evidence="2 9 10">Cell wall biogenesis; peptidoglycan biosynthesis.</text>
</comment>
<dbReference type="GO" id="GO:0009252">
    <property type="term" value="P:peptidoglycan biosynthetic process"/>
    <property type="evidence" value="ECO:0007669"/>
    <property type="project" value="UniProtKB-UniRule"/>
</dbReference>
<keyword evidence="8 9" id="KW-0131">Cell cycle</keyword>